<dbReference type="InterPro" id="IPR012816">
    <property type="entry name" value="NADAR"/>
</dbReference>
<dbReference type="Proteomes" id="UP000076077">
    <property type="component" value="Chromosome"/>
</dbReference>
<dbReference type="STRING" id="252514.A3224_10320"/>
<comment type="catalytic activity">
    <reaction evidence="2">
        <text>2,5-diamino-6-hydroxy-4-(5-phosphoribosylamino)-pyrimidine + H2O = 2,5,6-triamino-4-hydroxypyrimidine + D-ribose 5-phosphate</text>
        <dbReference type="Rhea" id="RHEA:23436"/>
        <dbReference type="ChEBI" id="CHEBI:15377"/>
        <dbReference type="ChEBI" id="CHEBI:58614"/>
        <dbReference type="ChEBI" id="CHEBI:78346"/>
        <dbReference type="ChEBI" id="CHEBI:137796"/>
    </reaction>
</comment>
<protein>
    <recommendedName>
        <fullName evidence="3">NADAR domain-containing protein</fullName>
    </recommendedName>
</protein>
<dbReference type="GeneID" id="76608446"/>
<dbReference type="OrthoDB" id="67297at2"/>
<evidence type="ECO:0000259" key="3">
    <source>
        <dbReference type="Pfam" id="PF08719"/>
    </source>
</evidence>
<keyword evidence="5" id="KW-1185">Reference proteome</keyword>
<dbReference type="AlphaFoldDB" id="A0A143HN62"/>
<dbReference type="CDD" id="cd15457">
    <property type="entry name" value="NADAR"/>
    <property type="match status" value="1"/>
</dbReference>
<reference evidence="5" key="1">
    <citation type="submission" date="2016-03" db="EMBL/GenBank/DDBJ databases">
        <authorList>
            <person name="Lee Y.-S."/>
            <person name="Choi Y.-L."/>
        </authorList>
    </citation>
    <scope>NUCLEOTIDE SEQUENCE [LARGE SCALE GENOMIC DNA]</scope>
    <source>
        <strain evidence="5">DAU221</strain>
    </source>
</reference>
<dbReference type="InterPro" id="IPR037238">
    <property type="entry name" value="YbiA-like_sf"/>
</dbReference>
<feature type="domain" description="NADAR" evidence="3">
    <location>
        <begin position="23"/>
        <end position="180"/>
    </location>
</feature>
<comment type="catalytic activity">
    <reaction evidence="1">
        <text>5-amino-6-(5-phospho-D-ribosylamino)uracil + H2O = 5,6-diaminouracil + D-ribose 5-phosphate</text>
        <dbReference type="Rhea" id="RHEA:55020"/>
        <dbReference type="ChEBI" id="CHEBI:15377"/>
        <dbReference type="ChEBI" id="CHEBI:46252"/>
        <dbReference type="ChEBI" id="CHEBI:58453"/>
        <dbReference type="ChEBI" id="CHEBI:78346"/>
    </reaction>
</comment>
<organism evidence="4 5">
    <name type="scientific">Microbulbifer thermotolerans</name>
    <dbReference type="NCBI Taxonomy" id="252514"/>
    <lineage>
        <taxon>Bacteria</taxon>
        <taxon>Pseudomonadati</taxon>
        <taxon>Pseudomonadota</taxon>
        <taxon>Gammaproteobacteria</taxon>
        <taxon>Cellvibrionales</taxon>
        <taxon>Microbulbiferaceae</taxon>
        <taxon>Microbulbifer</taxon>
    </lineage>
</organism>
<evidence type="ECO:0000256" key="1">
    <source>
        <dbReference type="ARBA" id="ARBA00000022"/>
    </source>
</evidence>
<dbReference type="Pfam" id="PF08719">
    <property type="entry name" value="NADAR"/>
    <property type="match status" value="1"/>
</dbReference>
<gene>
    <name evidence="4" type="ORF">A3224_10320</name>
</gene>
<evidence type="ECO:0000313" key="4">
    <source>
        <dbReference type="EMBL" id="AMX02916.1"/>
    </source>
</evidence>
<dbReference type="RefSeq" id="WP_067154125.1">
    <property type="nucleotide sequence ID" value="NZ_CP014864.1"/>
</dbReference>
<dbReference type="SUPFAM" id="SSF143990">
    <property type="entry name" value="YbiA-like"/>
    <property type="match status" value="1"/>
</dbReference>
<evidence type="ECO:0000256" key="2">
    <source>
        <dbReference type="ARBA" id="ARBA00000751"/>
    </source>
</evidence>
<dbReference type="Gene3D" id="1.10.357.40">
    <property type="entry name" value="YbiA-like"/>
    <property type="match status" value="1"/>
</dbReference>
<proteinExistence type="predicted"/>
<accession>A0A143HN62</accession>
<sequence>MKIRTKEELVEFVNYGNRVKYIFFWGHKEGSKVTKACFSQWYESSFEVDGVRFLTAEHFMMAKKAELFDDIKSYNKIVSSKNPGEAKRLGREVKGFNESVWVDQRFEIVVQANFAKFSQNEDLKSFLLATGNRVLVEASPVDRIWGIGLSADDEAAENPNRWRGLNLLGFALMEVRDRLRPCV</sequence>
<name>A0A143HN62_MICTH</name>
<dbReference type="KEGG" id="mthd:A3224_10320"/>
<evidence type="ECO:0000313" key="5">
    <source>
        <dbReference type="Proteomes" id="UP000076077"/>
    </source>
</evidence>
<dbReference type="EMBL" id="CP014864">
    <property type="protein sequence ID" value="AMX02916.1"/>
    <property type="molecule type" value="Genomic_DNA"/>
</dbReference>
<dbReference type="NCBIfam" id="TIGR02464">
    <property type="entry name" value="ribofla_fusion"/>
    <property type="match status" value="1"/>
</dbReference>